<protein>
    <recommendedName>
        <fullName evidence="1">Methyltransferase FkbM domain-containing protein</fullName>
    </recommendedName>
</protein>
<dbReference type="RefSeq" id="XP_013905457.1">
    <property type="nucleotide sequence ID" value="XM_014050003.1"/>
</dbReference>
<accession>A0A0D2K879</accession>
<dbReference type="EMBL" id="KK100372">
    <property type="protein sequence ID" value="KIZ06438.1"/>
    <property type="molecule type" value="Genomic_DNA"/>
</dbReference>
<dbReference type="GeneID" id="25732793"/>
<dbReference type="KEGG" id="mng:MNEG_1516"/>
<dbReference type="Pfam" id="PF05050">
    <property type="entry name" value="Methyltransf_21"/>
    <property type="match status" value="1"/>
</dbReference>
<reference evidence="2 3" key="1">
    <citation type="journal article" date="2013" name="BMC Genomics">
        <title>Reconstruction of the lipid metabolism for the microalga Monoraphidium neglectum from its genome sequence reveals characteristics suitable for biofuel production.</title>
        <authorList>
            <person name="Bogen C."/>
            <person name="Al-Dilaimi A."/>
            <person name="Albersmeier A."/>
            <person name="Wichmann J."/>
            <person name="Grundmann M."/>
            <person name="Rupp O."/>
            <person name="Lauersen K.J."/>
            <person name="Blifernez-Klassen O."/>
            <person name="Kalinowski J."/>
            <person name="Goesmann A."/>
            <person name="Mussgnug J.H."/>
            <person name="Kruse O."/>
        </authorList>
    </citation>
    <scope>NUCLEOTIDE SEQUENCE [LARGE SCALE GENOMIC DNA]</scope>
    <source>
        <strain evidence="2 3">SAG 48.87</strain>
    </source>
</reference>
<dbReference type="Gene3D" id="3.40.50.150">
    <property type="entry name" value="Vaccinia Virus protein VP39"/>
    <property type="match status" value="1"/>
</dbReference>
<dbReference type="Proteomes" id="UP000054498">
    <property type="component" value="Unassembled WGS sequence"/>
</dbReference>
<dbReference type="NCBIfam" id="TIGR01444">
    <property type="entry name" value="fkbM_fam"/>
    <property type="match status" value="1"/>
</dbReference>
<gene>
    <name evidence="2" type="ORF">MNEG_1516</name>
</gene>
<name>A0A0D2K879_9CHLO</name>
<dbReference type="AlphaFoldDB" id="A0A0D2K879"/>
<dbReference type="InterPro" id="IPR052514">
    <property type="entry name" value="SAM-dependent_MTase"/>
</dbReference>
<dbReference type="PANTHER" id="PTHR34203">
    <property type="entry name" value="METHYLTRANSFERASE, FKBM FAMILY PROTEIN"/>
    <property type="match status" value="1"/>
</dbReference>
<dbReference type="OrthoDB" id="540883at2759"/>
<dbReference type="InterPro" id="IPR006342">
    <property type="entry name" value="FkbM_mtfrase"/>
</dbReference>
<proteinExistence type="predicted"/>
<evidence type="ECO:0000313" key="3">
    <source>
        <dbReference type="Proteomes" id="UP000054498"/>
    </source>
</evidence>
<evidence type="ECO:0000259" key="1">
    <source>
        <dbReference type="Pfam" id="PF05050"/>
    </source>
</evidence>
<dbReference type="SUPFAM" id="SSF53335">
    <property type="entry name" value="S-adenosyl-L-methionine-dependent methyltransferases"/>
    <property type="match status" value="1"/>
</dbReference>
<feature type="domain" description="Methyltransferase FkbM" evidence="1">
    <location>
        <begin position="164"/>
        <end position="322"/>
    </location>
</feature>
<dbReference type="PANTHER" id="PTHR34203:SF13">
    <property type="entry name" value="EXPRESSED PROTEIN"/>
    <property type="match status" value="1"/>
</dbReference>
<evidence type="ECO:0000313" key="2">
    <source>
        <dbReference type="EMBL" id="KIZ06438.1"/>
    </source>
</evidence>
<organism evidence="2 3">
    <name type="scientific">Monoraphidium neglectum</name>
    <dbReference type="NCBI Taxonomy" id="145388"/>
    <lineage>
        <taxon>Eukaryota</taxon>
        <taxon>Viridiplantae</taxon>
        <taxon>Chlorophyta</taxon>
        <taxon>core chlorophytes</taxon>
        <taxon>Chlorophyceae</taxon>
        <taxon>CS clade</taxon>
        <taxon>Sphaeropleales</taxon>
        <taxon>Selenastraceae</taxon>
        <taxon>Monoraphidium</taxon>
    </lineage>
</organism>
<sequence length="381" mass="39838">MSQHRQSPFTVILAVVVGLAAGLSLSFFEVLGSGTPAAANFAVASIAVNASKPAAAATGAAAPAGAGAGAGGALVTEYPHIKAVTAALDCQNTLLPARNMSDALLYMEGRIPLVLDPASKGIMAWITGNEGERAVHDVFTRLFSEGCAPAGAAAGGKAPGLFLDVGANAGFYSLIAAAYGCQVLAFDPQKVCSDLVRRNFCLNPGLPGVAGRRVAVVNAPVSDVATTLNLSVPAACEGVFFVPWKNDTPPRVPVAETYQRASVSLDGLLLKETSAEVFVLKIDTEGYELPVMKSISGLLATRRVRHILVEVTPVFWTRDGVPRADIYAAFLPLLGYGCRIQRVLDIAANSTALLDTAEKLREYLVVRDYIQEDVLVTCPPA</sequence>
<keyword evidence="3" id="KW-1185">Reference proteome</keyword>
<dbReference type="InterPro" id="IPR029063">
    <property type="entry name" value="SAM-dependent_MTases_sf"/>
</dbReference>